<dbReference type="OrthoDB" id="7559118at2"/>
<reference evidence="2 3" key="1">
    <citation type="journal article" date="2015" name="Stand. Genomic Sci.">
        <title>Genomic Encyclopedia of Bacterial and Archaeal Type Strains, Phase III: the genomes of soil and plant-associated and newly described type strains.</title>
        <authorList>
            <person name="Whitman W.B."/>
            <person name="Woyke T."/>
            <person name="Klenk H.P."/>
            <person name="Zhou Y."/>
            <person name="Lilburn T.G."/>
            <person name="Beck B.J."/>
            <person name="De Vos P."/>
            <person name="Vandamme P."/>
            <person name="Eisen J.A."/>
            <person name="Garrity G."/>
            <person name="Hugenholtz P."/>
            <person name="Kyrpides N.C."/>
        </authorList>
    </citation>
    <scope>NUCLEOTIDE SEQUENCE [LARGE SCALE GENOMIC DNA]</scope>
    <source>
        <strain evidence="2 3">CGMCC 1.7271</strain>
    </source>
</reference>
<dbReference type="InterPro" id="IPR015867">
    <property type="entry name" value="N-reg_PII/ATP_PRibTrfase_C"/>
</dbReference>
<evidence type="ECO:0000313" key="2">
    <source>
        <dbReference type="EMBL" id="TWI81127.1"/>
    </source>
</evidence>
<proteinExistence type="inferred from homology"/>
<gene>
    <name evidence="2" type="ORF">IQ13_2142</name>
</gene>
<dbReference type="RefSeq" id="WP_144886335.1">
    <property type="nucleotide sequence ID" value="NZ_VLLE01000004.1"/>
</dbReference>
<name>A0A562SIM7_9BACT</name>
<keyword evidence="3" id="KW-1185">Reference proteome</keyword>
<accession>A0A562SIM7</accession>
<sequence>MSEELKITKIGKLRIYMTTGEAVKSKTLLRKLFPKTKYLKIMQEAKASGIMNAHVFHTHAAVQKGGQMAHHSVEGDNSGLTVCIELVDDREKLQSFFKTHKDILKNNTVIYKEVEYWEYKE</sequence>
<dbReference type="AlphaFoldDB" id="A0A562SIM7"/>
<dbReference type="Pfam" id="PF02641">
    <property type="entry name" value="DUF190"/>
    <property type="match status" value="1"/>
</dbReference>
<dbReference type="Proteomes" id="UP000316167">
    <property type="component" value="Unassembled WGS sequence"/>
</dbReference>
<dbReference type="InterPro" id="IPR003793">
    <property type="entry name" value="UPF0166"/>
</dbReference>
<evidence type="ECO:0000256" key="1">
    <source>
        <dbReference type="ARBA" id="ARBA00010554"/>
    </source>
</evidence>
<protein>
    <submittedName>
        <fullName evidence="2">PII-like signaling protein</fullName>
    </submittedName>
</protein>
<dbReference type="InterPro" id="IPR011322">
    <property type="entry name" value="N-reg_PII-like_a/b"/>
</dbReference>
<comment type="caution">
    <text evidence="2">The sequence shown here is derived from an EMBL/GenBank/DDBJ whole genome shotgun (WGS) entry which is preliminary data.</text>
</comment>
<dbReference type="EMBL" id="VLLE01000004">
    <property type="protein sequence ID" value="TWI81127.1"/>
    <property type="molecule type" value="Genomic_DNA"/>
</dbReference>
<comment type="similarity">
    <text evidence="1">Belongs to the UPF0166 family.</text>
</comment>
<organism evidence="2 3">
    <name type="scientific">Lacibacter cauensis</name>
    <dbReference type="NCBI Taxonomy" id="510947"/>
    <lineage>
        <taxon>Bacteria</taxon>
        <taxon>Pseudomonadati</taxon>
        <taxon>Bacteroidota</taxon>
        <taxon>Chitinophagia</taxon>
        <taxon>Chitinophagales</taxon>
        <taxon>Chitinophagaceae</taxon>
        <taxon>Lacibacter</taxon>
    </lineage>
</organism>
<dbReference type="Gene3D" id="3.30.70.120">
    <property type="match status" value="1"/>
</dbReference>
<dbReference type="SUPFAM" id="SSF54913">
    <property type="entry name" value="GlnB-like"/>
    <property type="match status" value="1"/>
</dbReference>
<evidence type="ECO:0000313" key="3">
    <source>
        <dbReference type="Proteomes" id="UP000316167"/>
    </source>
</evidence>